<dbReference type="PANTHER" id="PTHR30420:SF1">
    <property type="entry name" value="ARGININE N-SUCCINYLTRANSFERASE"/>
    <property type="match status" value="1"/>
</dbReference>
<dbReference type="Proteomes" id="UP000414233">
    <property type="component" value="Unassembled WGS sequence"/>
</dbReference>
<evidence type="ECO:0000256" key="1">
    <source>
        <dbReference type="ARBA" id="ARBA00022503"/>
    </source>
</evidence>
<evidence type="ECO:0000313" key="4">
    <source>
        <dbReference type="EMBL" id="VVD67857.1"/>
    </source>
</evidence>
<evidence type="ECO:0000256" key="3">
    <source>
        <dbReference type="ARBA" id="ARBA00023315"/>
    </source>
</evidence>
<dbReference type="SUPFAM" id="SSF55729">
    <property type="entry name" value="Acyl-CoA N-acyltransferases (Nat)"/>
    <property type="match status" value="1"/>
</dbReference>
<gene>
    <name evidence="4" type="primary">astA_1</name>
    <name evidence="4" type="ORF">PTE30175_00414</name>
</gene>
<accession>A0A5E4RX58</accession>
<dbReference type="OrthoDB" id="21121at2"/>
<reference evidence="4 5" key="1">
    <citation type="submission" date="2019-08" db="EMBL/GenBank/DDBJ databases">
        <authorList>
            <person name="Peeters C."/>
        </authorList>
    </citation>
    <scope>NUCLEOTIDE SEQUENCE [LARGE SCALE GENOMIC DNA]</scope>
    <source>
        <strain evidence="4 5">LMG 30175</strain>
    </source>
</reference>
<dbReference type="RefSeq" id="WP_150695406.1">
    <property type="nucleotide sequence ID" value="NZ_CABPRZ010000002.1"/>
</dbReference>
<keyword evidence="1" id="KW-0056">Arginine metabolism</keyword>
<name>A0A5E4RX58_9BURK</name>
<dbReference type="Pfam" id="PF04958">
    <property type="entry name" value="AstA"/>
    <property type="match status" value="1"/>
</dbReference>
<protein>
    <submittedName>
        <fullName evidence="4">Arginine N-succinyltransferase</fullName>
        <ecNumber evidence="4">2.3.1.109</ecNumber>
    </submittedName>
</protein>
<dbReference type="InterPro" id="IPR007041">
    <property type="entry name" value="Arg_succinylTrfase_AstA/AruG"/>
</dbReference>
<sequence>MMVIRPARLADLDQIERMAASTDPVLHSLPPQRDKLHDKLVRAAHSFEAEVDFPGEETYVFVLEDTSSGRLRGICSLAAAAGFEEPFYAYRNDVIVHASHDLGVHSRIYTLTVSHELTSFTQLASFYIDADLIATTLPPLLSLSRLMFIAQHPERFAEDLVVSLPGVTDDAGRSPFWENVGRKFFGLDFLQAEFLSGGRSKPFIAELMPHHPLYVPLLSPEAQAVMGQVHPRSQLPWSLLSREGFESDRFIDIFDAGPVMCAKRSMCRTVRDSRLLPVRVADGDAPGAAAGEPWLVANDAVDAFRATLIHVAPAAGGAAPEAVTLRAADADALGVESGDTVRGIPLPAGTYRPAPR</sequence>
<dbReference type="Gene3D" id="2.40.40.20">
    <property type="match status" value="1"/>
</dbReference>
<evidence type="ECO:0000313" key="5">
    <source>
        <dbReference type="Proteomes" id="UP000414233"/>
    </source>
</evidence>
<keyword evidence="3 4" id="KW-0012">Acyltransferase</keyword>
<dbReference type="GO" id="GO:0006527">
    <property type="term" value="P:L-arginine catabolic process"/>
    <property type="evidence" value="ECO:0007669"/>
    <property type="project" value="InterPro"/>
</dbReference>
<dbReference type="GO" id="GO:0008791">
    <property type="term" value="F:arginine N-succinyltransferase activity"/>
    <property type="evidence" value="ECO:0007669"/>
    <property type="project" value="UniProtKB-EC"/>
</dbReference>
<dbReference type="PANTHER" id="PTHR30420">
    <property type="entry name" value="N-SUCCINYLARGININE DIHYDROLASE"/>
    <property type="match status" value="1"/>
</dbReference>
<keyword evidence="5" id="KW-1185">Reference proteome</keyword>
<dbReference type="AlphaFoldDB" id="A0A5E4RX58"/>
<dbReference type="NCBIfam" id="TIGR03243">
    <property type="entry name" value="arg_catab_AOST"/>
    <property type="match status" value="1"/>
</dbReference>
<evidence type="ECO:0000256" key="2">
    <source>
        <dbReference type="ARBA" id="ARBA00022679"/>
    </source>
</evidence>
<organism evidence="4 5">
    <name type="scientific">Pandoraea terrae</name>
    <dbReference type="NCBI Taxonomy" id="1537710"/>
    <lineage>
        <taxon>Bacteria</taxon>
        <taxon>Pseudomonadati</taxon>
        <taxon>Pseudomonadota</taxon>
        <taxon>Betaproteobacteria</taxon>
        <taxon>Burkholderiales</taxon>
        <taxon>Burkholderiaceae</taxon>
        <taxon>Pandoraea</taxon>
    </lineage>
</organism>
<dbReference type="InterPro" id="IPR016181">
    <property type="entry name" value="Acyl_CoA_acyltransferase"/>
</dbReference>
<dbReference type="EMBL" id="CABPRZ010000002">
    <property type="protein sequence ID" value="VVD67857.1"/>
    <property type="molecule type" value="Genomic_DNA"/>
</dbReference>
<proteinExistence type="predicted"/>
<dbReference type="EC" id="2.3.1.109" evidence="4"/>
<keyword evidence="2 4" id="KW-0808">Transferase</keyword>